<protein>
    <submittedName>
        <fullName evidence="2">Uncharacterized protein</fullName>
    </submittedName>
</protein>
<keyword evidence="3" id="KW-1185">Reference proteome</keyword>
<sequence>MLPGGREVTRTKSMKESINPSTIAGGDSELRTVSVEPSLDGGDDMRTLSLAPSLEGTETLDHITLAISR</sequence>
<dbReference type="Proteomes" id="UP000677054">
    <property type="component" value="Unassembled WGS sequence"/>
</dbReference>
<evidence type="ECO:0000313" key="2">
    <source>
        <dbReference type="EMBL" id="CAD7249942.1"/>
    </source>
</evidence>
<reference evidence="2" key="1">
    <citation type="submission" date="2020-11" db="EMBL/GenBank/DDBJ databases">
        <authorList>
            <person name="Tran Van P."/>
        </authorList>
    </citation>
    <scope>NUCLEOTIDE SEQUENCE</scope>
</reference>
<feature type="region of interest" description="Disordered" evidence="1">
    <location>
        <begin position="1"/>
        <end position="27"/>
    </location>
</feature>
<proteinExistence type="predicted"/>
<accession>A0A7R9A9E4</accession>
<dbReference type="EMBL" id="LR902086">
    <property type="protein sequence ID" value="CAD7249942.1"/>
    <property type="molecule type" value="Genomic_DNA"/>
</dbReference>
<dbReference type="AlphaFoldDB" id="A0A7R9A9E4"/>
<evidence type="ECO:0000313" key="3">
    <source>
        <dbReference type="Proteomes" id="UP000677054"/>
    </source>
</evidence>
<name>A0A7R9A9E4_9CRUS</name>
<evidence type="ECO:0000256" key="1">
    <source>
        <dbReference type="SAM" id="MobiDB-lite"/>
    </source>
</evidence>
<gene>
    <name evidence="2" type="ORF">DSTB1V02_LOCUS9728</name>
</gene>
<organism evidence="2">
    <name type="scientific">Darwinula stevensoni</name>
    <dbReference type="NCBI Taxonomy" id="69355"/>
    <lineage>
        <taxon>Eukaryota</taxon>
        <taxon>Metazoa</taxon>
        <taxon>Ecdysozoa</taxon>
        <taxon>Arthropoda</taxon>
        <taxon>Crustacea</taxon>
        <taxon>Oligostraca</taxon>
        <taxon>Ostracoda</taxon>
        <taxon>Podocopa</taxon>
        <taxon>Podocopida</taxon>
        <taxon>Darwinulocopina</taxon>
        <taxon>Darwinuloidea</taxon>
        <taxon>Darwinulidae</taxon>
        <taxon>Darwinula</taxon>
    </lineage>
</organism>
<dbReference type="EMBL" id="CAJPEV010002569">
    <property type="protein sequence ID" value="CAG0897345.1"/>
    <property type="molecule type" value="Genomic_DNA"/>
</dbReference>